<dbReference type="PANTHER" id="PTHR34352:SF1">
    <property type="entry name" value="PROTEIN YHFA"/>
    <property type="match status" value="1"/>
</dbReference>
<accession>A0A420DX25</accession>
<keyword evidence="2" id="KW-1185">Reference proteome</keyword>
<evidence type="ECO:0000313" key="1">
    <source>
        <dbReference type="EMBL" id="RKE98741.1"/>
    </source>
</evidence>
<gene>
    <name evidence="1" type="ORF">BXY80_0834</name>
</gene>
<dbReference type="AlphaFoldDB" id="A0A420DX25"/>
<sequence length="141" mass="15886">MTTNKVVTHWKGNLQFESDNPSGKMVLMDTSPENGGHNSGLGPKAMMLSSLAGCSGLDVVSILKKMKVPFSDFRIDTYGELTEEHPKYYNKVSVEYHIYGDNLDEVKIKKAVDLSIEKYCGVMEMFRQFSEVKTSIHYHNA</sequence>
<dbReference type="SUPFAM" id="SSF82784">
    <property type="entry name" value="OsmC-like"/>
    <property type="match status" value="1"/>
</dbReference>
<name>A0A420DX25_9FLAO</name>
<dbReference type="RefSeq" id="WP_120200351.1">
    <property type="nucleotide sequence ID" value="NZ_RAQJ01000001.1"/>
</dbReference>
<dbReference type="InterPro" id="IPR003718">
    <property type="entry name" value="OsmC/Ohr_fam"/>
</dbReference>
<comment type="caution">
    <text evidence="1">The sequence shown here is derived from an EMBL/GenBank/DDBJ whole genome shotgun (WGS) entry which is preliminary data.</text>
</comment>
<protein>
    <submittedName>
        <fullName evidence="1">Putative redox protein</fullName>
    </submittedName>
</protein>
<dbReference type="Pfam" id="PF02566">
    <property type="entry name" value="OsmC"/>
    <property type="match status" value="1"/>
</dbReference>
<dbReference type="InterPro" id="IPR015946">
    <property type="entry name" value="KH_dom-like_a/b"/>
</dbReference>
<dbReference type="InterPro" id="IPR036102">
    <property type="entry name" value="OsmC/Ohrsf"/>
</dbReference>
<reference evidence="1 2" key="1">
    <citation type="submission" date="2018-09" db="EMBL/GenBank/DDBJ databases">
        <title>Genomic Encyclopedia of Archaeal and Bacterial Type Strains, Phase II (KMG-II): from individual species to whole genera.</title>
        <authorList>
            <person name="Goeker M."/>
        </authorList>
    </citation>
    <scope>NUCLEOTIDE SEQUENCE [LARGE SCALE GENOMIC DNA]</scope>
    <source>
        <strain evidence="1 2">DSM 26283</strain>
    </source>
</reference>
<dbReference type="PANTHER" id="PTHR34352">
    <property type="entry name" value="PROTEIN YHFA"/>
    <property type="match status" value="1"/>
</dbReference>
<dbReference type="Proteomes" id="UP000284892">
    <property type="component" value="Unassembled WGS sequence"/>
</dbReference>
<organism evidence="1 2">
    <name type="scientific">Ichthyenterobacterium magnum</name>
    <dbReference type="NCBI Taxonomy" id="1230530"/>
    <lineage>
        <taxon>Bacteria</taxon>
        <taxon>Pseudomonadati</taxon>
        <taxon>Bacteroidota</taxon>
        <taxon>Flavobacteriia</taxon>
        <taxon>Flavobacteriales</taxon>
        <taxon>Flavobacteriaceae</taxon>
        <taxon>Ichthyenterobacterium</taxon>
    </lineage>
</organism>
<dbReference type="Gene3D" id="3.30.300.20">
    <property type="match status" value="1"/>
</dbReference>
<dbReference type="EMBL" id="RAQJ01000001">
    <property type="protein sequence ID" value="RKE98741.1"/>
    <property type="molecule type" value="Genomic_DNA"/>
</dbReference>
<dbReference type="OrthoDB" id="9804010at2"/>
<proteinExistence type="predicted"/>
<evidence type="ECO:0000313" key="2">
    <source>
        <dbReference type="Proteomes" id="UP000284892"/>
    </source>
</evidence>